<keyword evidence="1" id="KW-0653">Protein transport</keyword>
<keyword evidence="1" id="KW-0809">Transit peptide</keyword>
<comment type="caution">
    <text evidence="3">The sequence shown here is derived from an EMBL/GenBank/DDBJ whole genome shotgun (WGS) entry which is preliminary data.</text>
</comment>
<dbReference type="InterPro" id="IPR050365">
    <property type="entry name" value="TIM50"/>
</dbReference>
<name>A0A9P6FYT3_9FUNG</name>
<dbReference type="InterPro" id="IPR023214">
    <property type="entry name" value="HAD_sf"/>
</dbReference>
<dbReference type="EMBL" id="JAABOA010000502">
    <property type="protein sequence ID" value="KAF9584098.1"/>
    <property type="molecule type" value="Genomic_DNA"/>
</dbReference>
<evidence type="ECO:0000313" key="4">
    <source>
        <dbReference type="Proteomes" id="UP000780801"/>
    </source>
</evidence>
<accession>A0A9P6FYT3</accession>
<proteinExistence type="inferred from homology"/>
<dbReference type="Gene3D" id="3.40.50.1000">
    <property type="entry name" value="HAD superfamily/HAD-like"/>
    <property type="match status" value="1"/>
</dbReference>
<dbReference type="GO" id="GO:0005744">
    <property type="term" value="C:TIM23 mitochondrial import inner membrane translocase complex"/>
    <property type="evidence" value="ECO:0007669"/>
    <property type="project" value="UniProtKB-UniRule"/>
</dbReference>
<keyword evidence="4" id="KW-1185">Reference proteome</keyword>
<organism evidence="3 4">
    <name type="scientific">Lunasporangiospora selenospora</name>
    <dbReference type="NCBI Taxonomy" id="979761"/>
    <lineage>
        <taxon>Eukaryota</taxon>
        <taxon>Fungi</taxon>
        <taxon>Fungi incertae sedis</taxon>
        <taxon>Mucoromycota</taxon>
        <taxon>Mortierellomycotina</taxon>
        <taxon>Mortierellomycetes</taxon>
        <taxon>Mortierellales</taxon>
        <taxon>Mortierellaceae</taxon>
        <taxon>Lunasporangiospora</taxon>
    </lineage>
</organism>
<dbReference type="OrthoDB" id="1711508at2759"/>
<dbReference type="PANTHER" id="PTHR12210">
    <property type="entry name" value="DULLARD PROTEIN PHOSPHATASE"/>
    <property type="match status" value="1"/>
</dbReference>
<dbReference type="InterPro" id="IPR036412">
    <property type="entry name" value="HAD-like_sf"/>
</dbReference>
<dbReference type="Pfam" id="PF03031">
    <property type="entry name" value="NIF"/>
    <property type="match status" value="2"/>
</dbReference>
<protein>
    <recommendedName>
        <fullName evidence="1">Mitochondrial import inner membrane translocase subunit TIM50</fullName>
    </recommendedName>
</protein>
<keyword evidence="1" id="KW-0496">Mitochondrion</keyword>
<evidence type="ECO:0000256" key="1">
    <source>
        <dbReference type="RuleBase" id="RU365079"/>
    </source>
</evidence>
<evidence type="ECO:0000259" key="2">
    <source>
        <dbReference type="PROSITE" id="PS50969"/>
    </source>
</evidence>
<keyword evidence="1" id="KW-0813">Transport</keyword>
<dbReference type="PROSITE" id="PS50969">
    <property type="entry name" value="FCP1"/>
    <property type="match status" value="1"/>
</dbReference>
<comment type="subunit">
    <text evidence="1">Component of the TIM23 complex.</text>
</comment>
<reference evidence="3" key="1">
    <citation type="journal article" date="2020" name="Fungal Divers.">
        <title>Resolving the Mortierellaceae phylogeny through synthesis of multi-gene phylogenetics and phylogenomics.</title>
        <authorList>
            <person name="Vandepol N."/>
            <person name="Liber J."/>
            <person name="Desiro A."/>
            <person name="Na H."/>
            <person name="Kennedy M."/>
            <person name="Barry K."/>
            <person name="Grigoriev I.V."/>
            <person name="Miller A.N."/>
            <person name="O'Donnell K."/>
            <person name="Stajich J.E."/>
            <person name="Bonito G."/>
        </authorList>
    </citation>
    <scope>NUCLEOTIDE SEQUENCE</scope>
    <source>
        <strain evidence="3">KOD1015</strain>
    </source>
</reference>
<keyword evidence="1" id="KW-0811">Translocation</keyword>
<dbReference type="InterPro" id="IPR004274">
    <property type="entry name" value="FCP1_dom"/>
</dbReference>
<comment type="similarity">
    <text evidence="1">Belongs to the TIM50 family.</text>
</comment>
<evidence type="ECO:0000313" key="3">
    <source>
        <dbReference type="EMBL" id="KAF9584098.1"/>
    </source>
</evidence>
<dbReference type="GO" id="GO:0015031">
    <property type="term" value="P:protein transport"/>
    <property type="evidence" value="ECO:0007669"/>
    <property type="project" value="UniProtKB-KW"/>
</dbReference>
<gene>
    <name evidence="3" type="ORF">BGW38_007593</name>
</gene>
<dbReference type="SMART" id="SM00577">
    <property type="entry name" value="CPDc"/>
    <property type="match status" value="1"/>
</dbReference>
<dbReference type="AlphaFoldDB" id="A0A9P6FYT3"/>
<feature type="domain" description="FCP1 homology" evidence="2">
    <location>
        <begin position="49"/>
        <end position="247"/>
    </location>
</feature>
<comment type="function">
    <text evidence="1">Essential component of the TIM23 complex, a complex that mediates the translocation of transit peptide-containing proteins across the mitochondrial inner membrane.</text>
</comment>
<sequence>MESSPPISPNGAASVYYNEETKTFFPTNPIRSITPSYLTVAAQEPSALASPQKLLVILDLNGTLFYRNKNNKRNVTSRPYLQEFLDFIFESCRVMVWSSAQPHSVETMLSYGFDQRSSLLDRVWTREDFRLPRSDYIKKVLTIKDLEFVWEGIELEKKRAREGKRRSQQQIFSKEEKIAETVASLEVLDEKYSIHFDQTNTVLIDDSHDKSQLQPHNCLVLRDFDENLARAGNDDELLRVKQYLQKLVYQSNVSAYMSRQPYDSNALLEDPAPRKLANRRSSTKDHFVIVDPVADHLK</sequence>
<dbReference type="Proteomes" id="UP000780801">
    <property type="component" value="Unassembled WGS sequence"/>
</dbReference>
<comment type="subcellular location">
    <subcellularLocation>
        <location evidence="1">Mitochondrion inner membrane</location>
        <topology evidence="1">Single-pass membrane protein</topology>
    </subcellularLocation>
</comment>
<dbReference type="SUPFAM" id="SSF56784">
    <property type="entry name" value="HAD-like"/>
    <property type="match status" value="1"/>
</dbReference>